<evidence type="ECO:0000259" key="1">
    <source>
        <dbReference type="Pfam" id="PF02625"/>
    </source>
</evidence>
<reference evidence="3 4" key="1">
    <citation type="journal article" date="2014" name="Antonie Van Leeuwenhoek">
        <title>Fictibacillus enclensis sp. nov., isolated from marine sediment.</title>
        <authorList>
            <person name="Dastager S.G."/>
            <person name="Mawlankar R."/>
            <person name="Srinivasan K."/>
            <person name="Tang S.K."/>
            <person name="Lee J.C."/>
            <person name="Ramana V.V."/>
            <person name="Shouche Y.S."/>
        </authorList>
    </citation>
    <scope>NUCLEOTIDE SEQUENCE [LARGE SCALE GENOMIC DNA]</scope>
    <source>
        <strain evidence="3 4">NIO-1003</strain>
    </source>
</reference>
<proteinExistence type="predicted"/>
<dbReference type="InterPro" id="IPR027051">
    <property type="entry name" value="XdhC_Rossmann_dom"/>
</dbReference>
<protein>
    <recommendedName>
        <fullName evidence="5">Xanthine dehydrogenase</fullName>
    </recommendedName>
</protein>
<feature type="domain" description="XdhC Rossmann" evidence="2">
    <location>
        <begin position="178"/>
        <end position="313"/>
    </location>
</feature>
<dbReference type="Pfam" id="PF02625">
    <property type="entry name" value="XdhC_CoxI"/>
    <property type="match status" value="1"/>
</dbReference>
<dbReference type="Proteomes" id="UP000054099">
    <property type="component" value="Unassembled WGS sequence"/>
</dbReference>
<dbReference type="InterPro" id="IPR052698">
    <property type="entry name" value="MoCofactor_Util/Proc"/>
</dbReference>
<accession>A0A0V8J950</accession>
<dbReference type="Pfam" id="PF13478">
    <property type="entry name" value="XdhC_C"/>
    <property type="match status" value="1"/>
</dbReference>
<comment type="caution">
    <text evidence="3">The sequence shown here is derived from an EMBL/GenBank/DDBJ whole genome shotgun (WGS) entry which is preliminary data.</text>
</comment>
<feature type="domain" description="XdhC- CoxI" evidence="1">
    <location>
        <begin position="17"/>
        <end position="76"/>
    </location>
</feature>
<organism evidence="3 4">
    <name type="scientific">Fictibacillus enclensis</name>
    <dbReference type="NCBI Taxonomy" id="1017270"/>
    <lineage>
        <taxon>Bacteria</taxon>
        <taxon>Bacillati</taxon>
        <taxon>Bacillota</taxon>
        <taxon>Bacilli</taxon>
        <taxon>Bacillales</taxon>
        <taxon>Fictibacillaceae</taxon>
        <taxon>Fictibacillus</taxon>
    </lineage>
</organism>
<evidence type="ECO:0000313" key="3">
    <source>
        <dbReference type="EMBL" id="KSU83493.1"/>
    </source>
</evidence>
<evidence type="ECO:0000313" key="4">
    <source>
        <dbReference type="Proteomes" id="UP000054099"/>
    </source>
</evidence>
<keyword evidence="4" id="KW-1185">Reference proteome</keyword>
<dbReference type="Gene3D" id="3.40.50.720">
    <property type="entry name" value="NAD(P)-binding Rossmann-like Domain"/>
    <property type="match status" value="1"/>
</dbReference>
<gene>
    <name evidence="3" type="ORF">AS030_13105</name>
</gene>
<sequence>MIGFYELVHKMEELQAGCVAATLIKVEGSSYLKEGAMMLFWEEKQAGMISAGCAEADLMERARRVAEDSIPQYVTYNLKEEDDLSWGQGAGCNGVLHVWLEVVDDKLRRQLLYTKSMLEKGKSILHRKEISLMPYPTTVNEFIKVEDTDHASLFSSGVQFMDHEGMVYTHLYEPKPRLIVFGAGFDGRTVAELAYKTGWMVMVCDWRPALLSKEDYSFPVETFCCESGGLSKVCMVNERDFIVVMSHNFQKDKEFLSCLPEDQLRYVGVLGPRERTERLLETKELPDFIHSPVGLSIGSRGPQEIAISILAEMINVFRTRNQAADISKR</sequence>
<dbReference type="AlphaFoldDB" id="A0A0V8J950"/>
<evidence type="ECO:0008006" key="5">
    <source>
        <dbReference type="Google" id="ProtNLM"/>
    </source>
</evidence>
<dbReference type="PANTHER" id="PTHR30388">
    <property type="entry name" value="ALDEHYDE OXIDOREDUCTASE MOLYBDENUM COFACTOR ASSEMBLY PROTEIN"/>
    <property type="match status" value="1"/>
</dbReference>
<dbReference type="EMBL" id="LNQN01000002">
    <property type="protein sequence ID" value="KSU83493.1"/>
    <property type="molecule type" value="Genomic_DNA"/>
</dbReference>
<evidence type="ECO:0000259" key="2">
    <source>
        <dbReference type="Pfam" id="PF13478"/>
    </source>
</evidence>
<dbReference type="InterPro" id="IPR003777">
    <property type="entry name" value="XdhC_CoxI"/>
</dbReference>
<name>A0A0V8J950_9BACL</name>
<dbReference type="PANTHER" id="PTHR30388:SF6">
    <property type="entry name" value="XANTHINE DEHYDROGENASE SUBUNIT A-RELATED"/>
    <property type="match status" value="1"/>
</dbReference>